<evidence type="ECO:0000256" key="1">
    <source>
        <dbReference type="SAM" id="Phobius"/>
    </source>
</evidence>
<evidence type="ECO:0000313" key="3">
    <source>
        <dbReference type="Proteomes" id="UP001295684"/>
    </source>
</evidence>
<name>A0AAD1U5P1_EUPCR</name>
<keyword evidence="1" id="KW-0472">Membrane</keyword>
<sequence length="82" mass="9594">METISFLAKLVKDIFSDHLPIIFVVGKIKDATCRNMKIYILLRICCSLVFCVLILKFILELKALRRHPFCSYLDSNNFLNRL</sequence>
<dbReference type="Proteomes" id="UP001295684">
    <property type="component" value="Unassembled WGS sequence"/>
</dbReference>
<proteinExistence type="predicted"/>
<accession>A0AAD1U5P1</accession>
<keyword evidence="3" id="KW-1185">Reference proteome</keyword>
<keyword evidence="1" id="KW-1133">Transmembrane helix</keyword>
<keyword evidence="1" id="KW-0812">Transmembrane</keyword>
<organism evidence="2 3">
    <name type="scientific">Euplotes crassus</name>
    <dbReference type="NCBI Taxonomy" id="5936"/>
    <lineage>
        <taxon>Eukaryota</taxon>
        <taxon>Sar</taxon>
        <taxon>Alveolata</taxon>
        <taxon>Ciliophora</taxon>
        <taxon>Intramacronucleata</taxon>
        <taxon>Spirotrichea</taxon>
        <taxon>Hypotrichia</taxon>
        <taxon>Euplotida</taxon>
        <taxon>Euplotidae</taxon>
        <taxon>Moneuplotes</taxon>
    </lineage>
</organism>
<dbReference type="AlphaFoldDB" id="A0AAD1U5P1"/>
<comment type="caution">
    <text evidence="2">The sequence shown here is derived from an EMBL/GenBank/DDBJ whole genome shotgun (WGS) entry which is preliminary data.</text>
</comment>
<dbReference type="EMBL" id="CAMPGE010003989">
    <property type="protein sequence ID" value="CAI2362832.1"/>
    <property type="molecule type" value="Genomic_DNA"/>
</dbReference>
<gene>
    <name evidence="2" type="ORF">ECRASSUSDP1_LOCUS4160</name>
</gene>
<evidence type="ECO:0000313" key="2">
    <source>
        <dbReference type="EMBL" id="CAI2362832.1"/>
    </source>
</evidence>
<reference evidence="2" key="1">
    <citation type="submission" date="2023-07" db="EMBL/GenBank/DDBJ databases">
        <authorList>
            <consortium name="AG Swart"/>
            <person name="Singh M."/>
            <person name="Singh A."/>
            <person name="Seah K."/>
            <person name="Emmerich C."/>
        </authorList>
    </citation>
    <scope>NUCLEOTIDE SEQUENCE</scope>
    <source>
        <strain evidence="2">DP1</strain>
    </source>
</reference>
<protein>
    <submittedName>
        <fullName evidence="2">Uncharacterized protein</fullName>
    </submittedName>
</protein>
<feature type="transmembrane region" description="Helical" evidence="1">
    <location>
        <begin position="38"/>
        <end position="59"/>
    </location>
</feature>